<evidence type="ECO:0000259" key="1">
    <source>
        <dbReference type="Pfam" id="PF13568"/>
    </source>
</evidence>
<dbReference type="Pfam" id="PF13568">
    <property type="entry name" value="OMP_b-brl_2"/>
    <property type="match status" value="1"/>
</dbReference>
<dbReference type="Proteomes" id="UP000823847">
    <property type="component" value="Unassembled WGS sequence"/>
</dbReference>
<proteinExistence type="predicted"/>
<dbReference type="SUPFAM" id="SSF56925">
    <property type="entry name" value="OMPA-like"/>
    <property type="match status" value="1"/>
</dbReference>
<dbReference type="EMBL" id="DXEN01000086">
    <property type="protein sequence ID" value="HIX87243.1"/>
    <property type="molecule type" value="Genomic_DNA"/>
</dbReference>
<evidence type="ECO:0000313" key="2">
    <source>
        <dbReference type="EMBL" id="HIX87243.1"/>
    </source>
</evidence>
<reference evidence="2" key="2">
    <citation type="submission" date="2021-04" db="EMBL/GenBank/DDBJ databases">
        <authorList>
            <person name="Gilroy R."/>
        </authorList>
    </citation>
    <scope>NUCLEOTIDE SEQUENCE</scope>
    <source>
        <strain evidence="2">ChiHecec2B26-12326</strain>
    </source>
</reference>
<gene>
    <name evidence="2" type="ORF">H9848_11670</name>
</gene>
<evidence type="ECO:0000313" key="3">
    <source>
        <dbReference type="Proteomes" id="UP000823847"/>
    </source>
</evidence>
<protein>
    <submittedName>
        <fullName evidence="2">PorT family protein</fullName>
    </submittedName>
</protein>
<feature type="domain" description="Outer membrane protein beta-barrel" evidence="1">
    <location>
        <begin position="8"/>
        <end position="187"/>
    </location>
</feature>
<accession>A0A9D1XTA5</accession>
<reference evidence="2" key="1">
    <citation type="journal article" date="2021" name="PeerJ">
        <title>Extensive microbial diversity within the chicken gut microbiome revealed by metagenomics and culture.</title>
        <authorList>
            <person name="Gilroy R."/>
            <person name="Ravi A."/>
            <person name="Getino M."/>
            <person name="Pursley I."/>
            <person name="Horton D.L."/>
            <person name="Alikhan N.F."/>
            <person name="Baker D."/>
            <person name="Gharbi K."/>
            <person name="Hall N."/>
            <person name="Watson M."/>
            <person name="Adriaenssens E.M."/>
            <person name="Foster-Nyarko E."/>
            <person name="Jarju S."/>
            <person name="Secka A."/>
            <person name="Antonio M."/>
            <person name="Oren A."/>
            <person name="Chaudhuri R.R."/>
            <person name="La Ragione R."/>
            <person name="Hildebrand F."/>
            <person name="Pallen M.J."/>
        </authorList>
    </citation>
    <scope>NUCLEOTIDE SEQUENCE</scope>
    <source>
        <strain evidence="2">ChiHecec2B26-12326</strain>
    </source>
</reference>
<comment type="caution">
    <text evidence="2">The sequence shown here is derived from an EMBL/GenBank/DDBJ whole genome shotgun (WGS) entry which is preliminary data.</text>
</comment>
<organism evidence="2 3">
    <name type="scientific">Candidatus Parabacteroides intestinigallinarum</name>
    <dbReference type="NCBI Taxonomy" id="2838722"/>
    <lineage>
        <taxon>Bacteria</taxon>
        <taxon>Pseudomonadati</taxon>
        <taxon>Bacteroidota</taxon>
        <taxon>Bacteroidia</taxon>
        <taxon>Bacteroidales</taxon>
        <taxon>Tannerellaceae</taxon>
        <taxon>Parabacteroides</taxon>
    </lineage>
</organism>
<name>A0A9D1XTA5_9BACT</name>
<dbReference type="InterPro" id="IPR011250">
    <property type="entry name" value="OMP/PagP_B-barrel"/>
</dbReference>
<dbReference type="AlphaFoldDB" id="A0A9D1XTA5"/>
<dbReference type="InterPro" id="IPR025665">
    <property type="entry name" value="Beta-barrel_OMP_2"/>
</dbReference>
<sequence length="221" mass="25169">MIAMGASAQKERVKNQPYADLKWFHLGFHVGIHTQDLLLTHSGVTTDGETWFAEIPSYSPGFSVGVIGDMYLNPYFNLRLTPSIHFGDKKFTFREQETGEEFTTNVRSSYLNFPLDIKYSALRLNNYRPYLIAGVYGSIDIGRKKGNPILLKSKDFGLEFGLGCDIYLPYFKLCPELKFCFGLVDLLEKDRPDLVDQATIKYTNALSKATSRMIILTFNFE</sequence>